<dbReference type="InterPro" id="IPR003699">
    <property type="entry name" value="QueA"/>
</dbReference>
<keyword evidence="2 5" id="KW-0808">Transferase</keyword>
<dbReference type="PANTHER" id="PTHR30307:SF0">
    <property type="entry name" value="S-ADENOSYLMETHIONINE:TRNA RIBOSYLTRANSFERASE-ISOMERASE"/>
    <property type="match status" value="1"/>
</dbReference>
<accession>A0A9D7XM94</accession>
<evidence type="ECO:0000256" key="4">
    <source>
        <dbReference type="ARBA" id="ARBA00022785"/>
    </source>
</evidence>
<comment type="subcellular location">
    <subcellularLocation>
        <location evidence="5">Cytoplasm</location>
    </subcellularLocation>
</comment>
<comment type="function">
    <text evidence="5">Transfers and isomerizes the ribose moiety from AdoMet to the 7-aminomethyl group of 7-deazaguanine (preQ1-tRNA) to give epoxyqueuosine (oQ-tRNA).</text>
</comment>
<keyword evidence="6" id="KW-0328">Glycosyltransferase</keyword>
<evidence type="ECO:0000256" key="5">
    <source>
        <dbReference type="HAMAP-Rule" id="MF_00113"/>
    </source>
</evidence>
<dbReference type="EC" id="2.4.99.17" evidence="5"/>
<sequence length="356" mass="39277">MLRSDFHFDLPGELIAQHPPEDRDGARLLVVDARSGTWSHRTIRDLPGLIPPDSLCVPNDVRVRHARLFLRRRGGGAGEALLLRSLGAGRFEALVKPGARLKPGASAAVVDPLTAAELARIEVLETLPEGLRVVRVQSDHGLDWDEIDRIGRLPLPPYIEHLADAEDETRYQTVFAASEGEAVAAPTAGLHFTPELIAALAAKGCGWHPVRLHVGLGTFRPMTAERLEDHAMHEERFEIPEATAALLEPVLVDRSRPVLCVGTTSLRTLEGAWDGERLAREGATRLFITPGYRLRTADHLLTNFHLPESTLFVLVSSLLGLELAQAAYAEAVRERYRFFSYGDAMLILKRSIHHQA</sequence>
<reference evidence="6" key="1">
    <citation type="submission" date="2020-10" db="EMBL/GenBank/DDBJ databases">
        <title>Connecting structure to function with the recovery of over 1000 high-quality activated sludge metagenome-assembled genomes encoding full-length rRNA genes using long-read sequencing.</title>
        <authorList>
            <person name="Singleton C.M."/>
            <person name="Petriglieri F."/>
            <person name="Kristensen J.M."/>
            <person name="Kirkegaard R.H."/>
            <person name="Michaelsen T.Y."/>
            <person name="Andersen M.H."/>
            <person name="Karst S.M."/>
            <person name="Dueholm M.S."/>
            <person name="Nielsen P.H."/>
            <person name="Albertsen M."/>
        </authorList>
    </citation>
    <scope>NUCLEOTIDE SEQUENCE</scope>
    <source>
        <strain evidence="6">Skiv_18-Q3-R9-52_MAXAC.067</strain>
    </source>
</reference>
<gene>
    <name evidence="5 6" type="primary">queA</name>
    <name evidence="6" type="ORF">IPP58_12855</name>
</gene>
<keyword evidence="4 5" id="KW-0671">Queuosine biosynthesis</keyword>
<comment type="catalytic activity">
    <reaction evidence="5">
        <text>7-aminomethyl-7-carbaguanosine(34) in tRNA + S-adenosyl-L-methionine = epoxyqueuosine(34) in tRNA + adenine + L-methionine + 2 H(+)</text>
        <dbReference type="Rhea" id="RHEA:32155"/>
        <dbReference type="Rhea" id="RHEA-COMP:10342"/>
        <dbReference type="Rhea" id="RHEA-COMP:18582"/>
        <dbReference type="ChEBI" id="CHEBI:15378"/>
        <dbReference type="ChEBI" id="CHEBI:16708"/>
        <dbReference type="ChEBI" id="CHEBI:57844"/>
        <dbReference type="ChEBI" id="CHEBI:59789"/>
        <dbReference type="ChEBI" id="CHEBI:82833"/>
        <dbReference type="ChEBI" id="CHEBI:194443"/>
        <dbReference type="EC" id="2.4.99.17"/>
    </reaction>
</comment>
<dbReference type="PANTHER" id="PTHR30307">
    <property type="entry name" value="S-ADENOSYLMETHIONINE:TRNA RIBOSYLTRANSFERASE-ISOMERASE"/>
    <property type="match status" value="1"/>
</dbReference>
<evidence type="ECO:0000256" key="3">
    <source>
        <dbReference type="ARBA" id="ARBA00022691"/>
    </source>
</evidence>
<dbReference type="HAMAP" id="MF_00113">
    <property type="entry name" value="QueA"/>
    <property type="match status" value="1"/>
</dbReference>
<proteinExistence type="inferred from homology"/>
<name>A0A9D7XM94_9BACT</name>
<comment type="caution">
    <text evidence="6">The sequence shown here is derived from an EMBL/GenBank/DDBJ whole genome shotgun (WGS) entry which is preliminary data.</text>
</comment>
<comment type="subunit">
    <text evidence="5">Monomer.</text>
</comment>
<dbReference type="GO" id="GO:0008616">
    <property type="term" value="P:tRNA queuosine(34) biosynthetic process"/>
    <property type="evidence" value="ECO:0007669"/>
    <property type="project" value="UniProtKB-UniRule"/>
</dbReference>
<dbReference type="GO" id="GO:0005737">
    <property type="term" value="C:cytoplasm"/>
    <property type="evidence" value="ECO:0007669"/>
    <property type="project" value="UniProtKB-SubCell"/>
</dbReference>
<dbReference type="Pfam" id="PF02547">
    <property type="entry name" value="Queuosine_synth"/>
    <property type="match status" value="1"/>
</dbReference>
<dbReference type="NCBIfam" id="NF001140">
    <property type="entry name" value="PRK00147.1"/>
    <property type="match status" value="1"/>
</dbReference>
<dbReference type="Proteomes" id="UP000886657">
    <property type="component" value="Unassembled WGS sequence"/>
</dbReference>
<evidence type="ECO:0000256" key="1">
    <source>
        <dbReference type="ARBA" id="ARBA00022490"/>
    </source>
</evidence>
<evidence type="ECO:0000313" key="7">
    <source>
        <dbReference type="Proteomes" id="UP000886657"/>
    </source>
</evidence>
<dbReference type="InterPro" id="IPR036100">
    <property type="entry name" value="QueA_sf"/>
</dbReference>
<evidence type="ECO:0000256" key="2">
    <source>
        <dbReference type="ARBA" id="ARBA00022679"/>
    </source>
</evidence>
<keyword evidence="1 5" id="KW-0963">Cytoplasm</keyword>
<dbReference type="NCBIfam" id="TIGR00113">
    <property type="entry name" value="queA"/>
    <property type="match status" value="1"/>
</dbReference>
<dbReference type="AlphaFoldDB" id="A0A9D7XM94"/>
<organism evidence="6 7">
    <name type="scientific">Candidatus Geothrix skivensis</name>
    <dbReference type="NCBI Taxonomy" id="2954439"/>
    <lineage>
        <taxon>Bacteria</taxon>
        <taxon>Pseudomonadati</taxon>
        <taxon>Acidobacteriota</taxon>
        <taxon>Holophagae</taxon>
        <taxon>Holophagales</taxon>
        <taxon>Holophagaceae</taxon>
        <taxon>Geothrix</taxon>
    </lineage>
</organism>
<comment type="pathway">
    <text evidence="5">tRNA modification; tRNA-queuosine biosynthesis.</text>
</comment>
<dbReference type="Gene3D" id="3.40.1780.10">
    <property type="entry name" value="QueA-like"/>
    <property type="match status" value="1"/>
</dbReference>
<dbReference type="SUPFAM" id="SSF111337">
    <property type="entry name" value="QueA-like"/>
    <property type="match status" value="1"/>
</dbReference>
<comment type="similarity">
    <text evidence="5">Belongs to the QueA family.</text>
</comment>
<evidence type="ECO:0000313" key="6">
    <source>
        <dbReference type="EMBL" id="MBK9797359.1"/>
    </source>
</evidence>
<dbReference type="GO" id="GO:0051075">
    <property type="term" value="F:S-adenosylmethionine:tRNA ribosyltransferase-isomerase activity"/>
    <property type="evidence" value="ECO:0007669"/>
    <property type="project" value="UniProtKB-EC"/>
</dbReference>
<dbReference type="EMBL" id="JADKIO010000009">
    <property type="protein sequence ID" value="MBK9797359.1"/>
    <property type="molecule type" value="Genomic_DNA"/>
</dbReference>
<keyword evidence="3 5" id="KW-0949">S-adenosyl-L-methionine</keyword>
<dbReference type="Gene3D" id="2.40.10.240">
    <property type="entry name" value="QueA-like"/>
    <property type="match status" value="1"/>
</dbReference>
<protein>
    <recommendedName>
        <fullName evidence="5">S-adenosylmethionine:tRNA ribosyltransferase-isomerase</fullName>
        <ecNumber evidence="5">2.4.99.17</ecNumber>
    </recommendedName>
    <alternativeName>
        <fullName evidence="5">Queuosine biosynthesis protein QueA</fullName>
    </alternativeName>
</protein>
<dbReference type="InterPro" id="IPR042118">
    <property type="entry name" value="QueA_dom1"/>
</dbReference>
<dbReference type="InterPro" id="IPR042119">
    <property type="entry name" value="QueA_dom2"/>
</dbReference>